<dbReference type="AlphaFoldDB" id="A0A383D3V7"/>
<organism evidence="1">
    <name type="scientific">marine metagenome</name>
    <dbReference type="NCBI Taxonomy" id="408172"/>
    <lineage>
        <taxon>unclassified sequences</taxon>
        <taxon>metagenomes</taxon>
        <taxon>ecological metagenomes</taxon>
    </lineage>
</organism>
<proteinExistence type="predicted"/>
<sequence length="27" mass="2890">ELSMMEGDIIKISADGIGMLSNPVQQL</sequence>
<protein>
    <recommendedName>
        <fullName evidence="2">Fumarylacetoacetase-like C-terminal domain-containing protein</fullName>
    </recommendedName>
</protein>
<feature type="non-terminal residue" evidence="1">
    <location>
        <position position="1"/>
    </location>
</feature>
<evidence type="ECO:0000313" key="1">
    <source>
        <dbReference type="EMBL" id="SVE38980.1"/>
    </source>
</evidence>
<reference evidence="1" key="1">
    <citation type="submission" date="2018-05" db="EMBL/GenBank/DDBJ databases">
        <authorList>
            <person name="Lanie J.A."/>
            <person name="Ng W.-L."/>
            <person name="Kazmierczak K.M."/>
            <person name="Andrzejewski T.M."/>
            <person name="Davidsen T.M."/>
            <person name="Wayne K.J."/>
            <person name="Tettelin H."/>
            <person name="Glass J.I."/>
            <person name="Rusch D."/>
            <person name="Podicherti R."/>
            <person name="Tsui H.-C.T."/>
            <person name="Winkler M.E."/>
        </authorList>
    </citation>
    <scope>NUCLEOTIDE SEQUENCE</scope>
</reference>
<accession>A0A383D3V7</accession>
<name>A0A383D3V7_9ZZZZ</name>
<dbReference type="EMBL" id="UINC01213968">
    <property type="protein sequence ID" value="SVE38980.1"/>
    <property type="molecule type" value="Genomic_DNA"/>
</dbReference>
<gene>
    <name evidence="1" type="ORF">METZ01_LOCUS491834</name>
</gene>
<evidence type="ECO:0008006" key="2">
    <source>
        <dbReference type="Google" id="ProtNLM"/>
    </source>
</evidence>